<protein>
    <submittedName>
        <fullName evidence="2">Transcriptional regulator</fullName>
    </submittedName>
</protein>
<feature type="domain" description="HTH cro/C1-type" evidence="1">
    <location>
        <begin position="28"/>
        <end position="68"/>
    </location>
</feature>
<dbReference type="Pfam" id="PF19054">
    <property type="entry name" value="DUF5753"/>
    <property type="match status" value="1"/>
</dbReference>
<proteinExistence type="predicted"/>
<dbReference type="Pfam" id="PF13560">
    <property type="entry name" value="HTH_31"/>
    <property type="match status" value="1"/>
</dbReference>
<keyword evidence="3" id="KW-1185">Reference proteome</keyword>
<evidence type="ECO:0000259" key="1">
    <source>
        <dbReference type="PROSITE" id="PS50943"/>
    </source>
</evidence>
<dbReference type="EMBL" id="PGGW01000058">
    <property type="protein sequence ID" value="PJE96330.1"/>
    <property type="molecule type" value="Genomic_DNA"/>
</dbReference>
<dbReference type="Gene3D" id="1.10.260.40">
    <property type="entry name" value="lambda repressor-like DNA-binding domains"/>
    <property type="match status" value="1"/>
</dbReference>
<name>A0A2M8LWJ5_9ACTN</name>
<evidence type="ECO:0000313" key="2">
    <source>
        <dbReference type="EMBL" id="PJE96330.1"/>
    </source>
</evidence>
<comment type="caution">
    <text evidence="2">The sequence shown here is derived from an EMBL/GenBank/DDBJ whole genome shotgun (WGS) entry which is preliminary data.</text>
</comment>
<dbReference type="InterPro" id="IPR001387">
    <property type="entry name" value="Cro/C1-type_HTH"/>
</dbReference>
<dbReference type="CDD" id="cd00093">
    <property type="entry name" value="HTH_XRE"/>
    <property type="match status" value="1"/>
</dbReference>
<dbReference type="Proteomes" id="UP000230407">
    <property type="component" value="Unassembled WGS sequence"/>
</dbReference>
<dbReference type="SUPFAM" id="SSF47413">
    <property type="entry name" value="lambda repressor-like DNA-binding domains"/>
    <property type="match status" value="1"/>
</dbReference>
<dbReference type="RefSeq" id="WP_100202825.1">
    <property type="nucleotide sequence ID" value="NZ_PGGW01000058.1"/>
</dbReference>
<dbReference type="AlphaFoldDB" id="A0A2M8LWJ5"/>
<organism evidence="2 3">
    <name type="scientific">Streptomyces carminius</name>
    <dbReference type="NCBI Taxonomy" id="2665496"/>
    <lineage>
        <taxon>Bacteria</taxon>
        <taxon>Bacillati</taxon>
        <taxon>Actinomycetota</taxon>
        <taxon>Actinomycetes</taxon>
        <taxon>Kitasatosporales</taxon>
        <taxon>Streptomycetaceae</taxon>
        <taxon>Streptomyces</taxon>
    </lineage>
</organism>
<dbReference type="GO" id="GO:0003677">
    <property type="term" value="F:DNA binding"/>
    <property type="evidence" value="ECO:0007669"/>
    <property type="project" value="InterPro"/>
</dbReference>
<dbReference type="PROSITE" id="PS50943">
    <property type="entry name" value="HTH_CROC1"/>
    <property type="match status" value="1"/>
</dbReference>
<reference evidence="2 3" key="1">
    <citation type="submission" date="2017-11" db="EMBL/GenBank/DDBJ databases">
        <title>Streptomyces carmine sp. nov., a novel actinomycete isolated from Sophora alopecuroides in Xinjiang, China.</title>
        <authorList>
            <person name="Wang Y."/>
            <person name="Luo X."/>
            <person name="Wan C."/>
            <person name="Zhang L."/>
        </authorList>
    </citation>
    <scope>NUCLEOTIDE SEQUENCE [LARGE SCALE GENOMIC DNA]</scope>
    <source>
        <strain evidence="2 3">TRM SA0054</strain>
    </source>
</reference>
<accession>A0A2M8LWJ5</accession>
<evidence type="ECO:0000313" key="3">
    <source>
        <dbReference type="Proteomes" id="UP000230407"/>
    </source>
</evidence>
<sequence>MTDGTDRMDRAYGLVDGEAVLRCVGRQVKALRKRSGLTQAELGPRIGYSVHMVASVETGVRVPRPDFLRASDGVLGSDGVLAAAVEVVEEVRAARLYRGGHDGQPSLTAWHAYAPAAVPEPLRTEDYARAVLHAARPPLDDGTVEREAAAQAAAGELLERQPPPLVTCVLEEAVLHRPYGGREVLCGQLGHLVELARRRHVEIQVMPTAVEGHPGGAEGGFTVLEPAGDRLTAVRAGDRIITRRAQARVWRQRYGALRARARTPAESLALLESLV</sequence>
<gene>
    <name evidence="2" type="ORF">CUT44_17505</name>
</gene>
<dbReference type="InterPro" id="IPR010982">
    <property type="entry name" value="Lambda_DNA-bd_dom_sf"/>
</dbReference>
<dbReference type="SMART" id="SM00530">
    <property type="entry name" value="HTH_XRE"/>
    <property type="match status" value="1"/>
</dbReference>
<dbReference type="InterPro" id="IPR043917">
    <property type="entry name" value="DUF5753"/>
</dbReference>